<accession>A0A9D1WIA8</accession>
<dbReference type="Gene3D" id="3.20.20.70">
    <property type="entry name" value="Aldolase class I"/>
    <property type="match status" value="1"/>
</dbReference>
<comment type="pathway">
    <text evidence="1">Cofactor biosynthesis; thiamine diphosphate biosynthesis.</text>
</comment>
<dbReference type="CDD" id="cd00564">
    <property type="entry name" value="TMP_TenI"/>
    <property type="match status" value="1"/>
</dbReference>
<evidence type="ECO:0000256" key="2">
    <source>
        <dbReference type="ARBA" id="ARBA00022977"/>
    </source>
</evidence>
<gene>
    <name evidence="4" type="ORF">IAA45_06845</name>
</gene>
<dbReference type="InterPro" id="IPR013785">
    <property type="entry name" value="Aldolase_TIM"/>
</dbReference>
<dbReference type="PANTHER" id="PTHR20857:SF15">
    <property type="entry name" value="THIAMINE-PHOSPHATE SYNTHASE"/>
    <property type="match status" value="1"/>
</dbReference>
<keyword evidence="2" id="KW-0784">Thiamine biosynthesis</keyword>
<evidence type="ECO:0000259" key="3">
    <source>
        <dbReference type="Pfam" id="PF02581"/>
    </source>
</evidence>
<dbReference type="EMBL" id="DXEX01000150">
    <property type="protein sequence ID" value="HIX59413.1"/>
    <property type="molecule type" value="Genomic_DNA"/>
</dbReference>
<dbReference type="InterPro" id="IPR036206">
    <property type="entry name" value="ThiamineP_synth_sf"/>
</dbReference>
<proteinExistence type="predicted"/>
<dbReference type="Proteomes" id="UP000886817">
    <property type="component" value="Unassembled WGS sequence"/>
</dbReference>
<dbReference type="GO" id="GO:0009228">
    <property type="term" value="P:thiamine biosynthetic process"/>
    <property type="evidence" value="ECO:0007669"/>
    <property type="project" value="UniProtKB-KW"/>
</dbReference>
<reference evidence="4" key="1">
    <citation type="journal article" date="2021" name="PeerJ">
        <title>Extensive microbial diversity within the chicken gut microbiome revealed by metagenomics and culture.</title>
        <authorList>
            <person name="Gilroy R."/>
            <person name="Ravi A."/>
            <person name="Getino M."/>
            <person name="Pursley I."/>
            <person name="Horton D.L."/>
            <person name="Alikhan N.F."/>
            <person name="Baker D."/>
            <person name="Gharbi K."/>
            <person name="Hall N."/>
            <person name="Watson M."/>
            <person name="Adriaenssens E.M."/>
            <person name="Foster-Nyarko E."/>
            <person name="Jarju S."/>
            <person name="Secka A."/>
            <person name="Antonio M."/>
            <person name="Oren A."/>
            <person name="Chaudhuri R.R."/>
            <person name="La Ragione R."/>
            <person name="Hildebrand F."/>
            <person name="Pallen M.J."/>
        </authorList>
    </citation>
    <scope>NUCLEOTIDE SEQUENCE</scope>
    <source>
        <strain evidence="4">ChiSjej1B19-8411</strain>
    </source>
</reference>
<protein>
    <submittedName>
        <fullName evidence="4">Thiamine phosphate synthase</fullName>
    </submittedName>
</protein>
<sequence>MESVAGQVCEKVPDEHIREFSYSRVIAVTNRSLCARPFLEQVERVCQVHPRALLLREKDLLETEYRNLGGAVLEICRAYQVPCIFHSFPGAARELKAESIHLPIHRLRSMKLEQLSDFSRIGCSIHSAEEAKEAQDLGATYLTAGHIYATDCKKGLPPRGLDFLKQVCENVKIPVYAIGGIRPDLEQLDEVLSTGARGVCIMSGMMRL</sequence>
<dbReference type="PANTHER" id="PTHR20857">
    <property type="entry name" value="THIAMINE-PHOSPHATE PYROPHOSPHORYLASE"/>
    <property type="match status" value="1"/>
</dbReference>
<reference evidence="4" key="2">
    <citation type="submission" date="2021-04" db="EMBL/GenBank/DDBJ databases">
        <authorList>
            <person name="Gilroy R."/>
        </authorList>
    </citation>
    <scope>NUCLEOTIDE SEQUENCE</scope>
    <source>
        <strain evidence="4">ChiSjej1B19-8411</strain>
    </source>
</reference>
<dbReference type="GO" id="GO:0004789">
    <property type="term" value="F:thiamine-phosphate diphosphorylase activity"/>
    <property type="evidence" value="ECO:0007669"/>
    <property type="project" value="TreeGrafter"/>
</dbReference>
<dbReference type="SUPFAM" id="SSF51391">
    <property type="entry name" value="Thiamin phosphate synthase"/>
    <property type="match status" value="1"/>
</dbReference>
<dbReference type="GO" id="GO:0005737">
    <property type="term" value="C:cytoplasm"/>
    <property type="evidence" value="ECO:0007669"/>
    <property type="project" value="TreeGrafter"/>
</dbReference>
<name>A0A9D1WIA8_9FIRM</name>
<evidence type="ECO:0000313" key="4">
    <source>
        <dbReference type="EMBL" id="HIX59413.1"/>
    </source>
</evidence>
<comment type="caution">
    <text evidence="4">The sequence shown here is derived from an EMBL/GenBank/DDBJ whole genome shotgun (WGS) entry which is preliminary data.</text>
</comment>
<dbReference type="Pfam" id="PF02581">
    <property type="entry name" value="TMP-TENI"/>
    <property type="match status" value="1"/>
</dbReference>
<evidence type="ECO:0000256" key="1">
    <source>
        <dbReference type="ARBA" id="ARBA00004948"/>
    </source>
</evidence>
<organism evidence="4 5">
    <name type="scientific">Candidatus Blautia gallistercoris</name>
    <dbReference type="NCBI Taxonomy" id="2838490"/>
    <lineage>
        <taxon>Bacteria</taxon>
        <taxon>Bacillati</taxon>
        <taxon>Bacillota</taxon>
        <taxon>Clostridia</taxon>
        <taxon>Lachnospirales</taxon>
        <taxon>Lachnospiraceae</taxon>
        <taxon>Blautia</taxon>
    </lineage>
</organism>
<feature type="domain" description="Thiamine phosphate synthase/TenI" evidence="3">
    <location>
        <begin position="26"/>
        <end position="204"/>
    </location>
</feature>
<dbReference type="AlphaFoldDB" id="A0A9D1WIA8"/>
<evidence type="ECO:0000313" key="5">
    <source>
        <dbReference type="Proteomes" id="UP000886817"/>
    </source>
</evidence>
<dbReference type="InterPro" id="IPR022998">
    <property type="entry name" value="ThiamineP_synth_TenI"/>
</dbReference>